<evidence type="ECO:0000313" key="2">
    <source>
        <dbReference type="Proteomes" id="UP000032180"/>
    </source>
</evidence>
<name>A0A0D9X4V8_9ORYZ</name>
<proteinExistence type="predicted"/>
<reference evidence="2" key="2">
    <citation type="submission" date="2013-12" db="EMBL/GenBank/DDBJ databases">
        <authorList>
            <person name="Yu Y."/>
            <person name="Lee S."/>
            <person name="de Baynast K."/>
            <person name="Wissotski M."/>
            <person name="Liu L."/>
            <person name="Talag J."/>
            <person name="Goicoechea J."/>
            <person name="Angelova A."/>
            <person name="Jetty R."/>
            <person name="Kudrna D."/>
            <person name="Golser W."/>
            <person name="Rivera L."/>
            <person name="Zhang J."/>
            <person name="Wing R."/>
        </authorList>
    </citation>
    <scope>NUCLEOTIDE SEQUENCE</scope>
</reference>
<accession>A0A0D9X4V8</accession>
<organism evidence="1 2">
    <name type="scientific">Leersia perrieri</name>
    <dbReference type="NCBI Taxonomy" id="77586"/>
    <lineage>
        <taxon>Eukaryota</taxon>
        <taxon>Viridiplantae</taxon>
        <taxon>Streptophyta</taxon>
        <taxon>Embryophyta</taxon>
        <taxon>Tracheophyta</taxon>
        <taxon>Spermatophyta</taxon>
        <taxon>Magnoliopsida</taxon>
        <taxon>Liliopsida</taxon>
        <taxon>Poales</taxon>
        <taxon>Poaceae</taxon>
        <taxon>BOP clade</taxon>
        <taxon>Oryzoideae</taxon>
        <taxon>Oryzeae</taxon>
        <taxon>Oryzinae</taxon>
        <taxon>Leersia</taxon>
    </lineage>
</organism>
<dbReference type="HOGENOM" id="CLU_2708411_0_0_1"/>
<evidence type="ECO:0000313" key="1">
    <source>
        <dbReference type="EnsemblPlants" id="LPERR08G04280.1"/>
    </source>
</evidence>
<reference evidence="1 2" key="1">
    <citation type="submission" date="2012-08" db="EMBL/GenBank/DDBJ databases">
        <title>Oryza genome evolution.</title>
        <authorList>
            <person name="Wing R.A."/>
        </authorList>
    </citation>
    <scope>NUCLEOTIDE SEQUENCE</scope>
</reference>
<reference evidence="1" key="3">
    <citation type="submission" date="2015-04" db="UniProtKB">
        <authorList>
            <consortium name="EnsemblPlants"/>
        </authorList>
    </citation>
    <scope>IDENTIFICATION</scope>
</reference>
<protein>
    <submittedName>
        <fullName evidence="1">Uncharacterized protein</fullName>
    </submittedName>
</protein>
<sequence>MAVSTSTCLIAFLSPSDQQSPTTTELAPAPSVILEMQRRPAPPAGLREGHGGVVVHAVARDAPPLPDSSSKKN</sequence>
<dbReference type="Proteomes" id="UP000032180">
    <property type="component" value="Chromosome 8"/>
</dbReference>
<dbReference type="Gramene" id="LPERR08G04280.1">
    <property type="protein sequence ID" value="LPERR08G04280.1"/>
    <property type="gene ID" value="LPERR08G04280"/>
</dbReference>
<dbReference type="AlphaFoldDB" id="A0A0D9X4V8"/>
<dbReference type="EnsemblPlants" id="LPERR08G04280.1">
    <property type="protein sequence ID" value="LPERR08G04280.1"/>
    <property type="gene ID" value="LPERR08G04280"/>
</dbReference>
<keyword evidence="2" id="KW-1185">Reference proteome</keyword>